<dbReference type="AlphaFoldDB" id="A0A921MKU3"/>
<sequence>MGEFEAHMQNFFQEFGSGRHMVLSTSLHDHVTSRMMSVIQMDGLFWFQTDRHFRKYRQLAENPRVALCADNIQIEGLCREAGRPLDNAAFAALYRARFPSSFGRYTHLSGELLFAVTPVYLERWLYRDGEPYLEQFLLDSRQYRLSPYCGG</sequence>
<proteinExistence type="predicted"/>
<evidence type="ECO:0000313" key="2">
    <source>
        <dbReference type="Proteomes" id="UP000760668"/>
    </source>
</evidence>
<dbReference type="SUPFAM" id="SSF50475">
    <property type="entry name" value="FMN-binding split barrel"/>
    <property type="match status" value="1"/>
</dbReference>
<accession>A0A921MKU3</accession>
<dbReference type="RefSeq" id="WP_294531964.1">
    <property type="nucleotide sequence ID" value="NZ_DYUC01000025.1"/>
</dbReference>
<reference evidence="1" key="1">
    <citation type="journal article" date="2021" name="PeerJ">
        <title>Extensive microbial diversity within the chicken gut microbiome revealed by metagenomics and culture.</title>
        <authorList>
            <person name="Gilroy R."/>
            <person name="Ravi A."/>
            <person name="Getino M."/>
            <person name="Pursley I."/>
            <person name="Horton D.L."/>
            <person name="Alikhan N.F."/>
            <person name="Baker D."/>
            <person name="Gharbi K."/>
            <person name="Hall N."/>
            <person name="Watson M."/>
            <person name="Adriaenssens E.M."/>
            <person name="Foster-Nyarko E."/>
            <person name="Jarju S."/>
            <person name="Secka A."/>
            <person name="Antonio M."/>
            <person name="Oren A."/>
            <person name="Chaudhuri R.R."/>
            <person name="La Ragione R."/>
            <person name="Hildebrand F."/>
            <person name="Pallen M.J."/>
        </authorList>
    </citation>
    <scope>NUCLEOTIDE SEQUENCE</scope>
    <source>
        <strain evidence="1">CHK179-5677</strain>
    </source>
</reference>
<comment type="caution">
    <text evidence="1">The sequence shown here is derived from an EMBL/GenBank/DDBJ whole genome shotgun (WGS) entry which is preliminary data.</text>
</comment>
<evidence type="ECO:0000313" key="1">
    <source>
        <dbReference type="EMBL" id="HJG86087.1"/>
    </source>
</evidence>
<organism evidence="1 2">
    <name type="scientific">Pseudoflavonifractor capillosus</name>
    <dbReference type="NCBI Taxonomy" id="106588"/>
    <lineage>
        <taxon>Bacteria</taxon>
        <taxon>Bacillati</taxon>
        <taxon>Bacillota</taxon>
        <taxon>Clostridia</taxon>
        <taxon>Eubacteriales</taxon>
        <taxon>Oscillospiraceae</taxon>
        <taxon>Pseudoflavonifractor</taxon>
    </lineage>
</organism>
<reference evidence="1" key="2">
    <citation type="submission" date="2021-09" db="EMBL/GenBank/DDBJ databases">
        <authorList>
            <person name="Gilroy R."/>
        </authorList>
    </citation>
    <scope>NUCLEOTIDE SEQUENCE</scope>
    <source>
        <strain evidence="1">CHK179-5677</strain>
    </source>
</reference>
<name>A0A921MKU3_9FIRM</name>
<dbReference type="EMBL" id="DYUC01000025">
    <property type="protein sequence ID" value="HJG86087.1"/>
    <property type="molecule type" value="Genomic_DNA"/>
</dbReference>
<protein>
    <submittedName>
        <fullName evidence="1">Pyridoxamine 5'-phosphate oxidase family protein</fullName>
    </submittedName>
</protein>
<dbReference type="InterPro" id="IPR012349">
    <property type="entry name" value="Split_barrel_FMN-bd"/>
</dbReference>
<dbReference type="Gene3D" id="2.30.110.10">
    <property type="entry name" value="Electron Transport, Fmn-binding Protein, Chain A"/>
    <property type="match status" value="1"/>
</dbReference>
<gene>
    <name evidence="1" type="ORF">K8V01_03505</name>
</gene>
<dbReference type="Proteomes" id="UP000760668">
    <property type="component" value="Unassembled WGS sequence"/>
</dbReference>